<feature type="domain" description="TonB-dependent receptor plug" evidence="4">
    <location>
        <begin position="110"/>
        <end position="219"/>
    </location>
</feature>
<dbReference type="SUPFAM" id="SSF56935">
    <property type="entry name" value="Porins"/>
    <property type="match status" value="1"/>
</dbReference>
<dbReference type="Pfam" id="PF07715">
    <property type="entry name" value="Plug"/>
    <property type="match status" value="1"/>
</dbReference>
<accession>W4PIF1</accession>
<dbReference type="InterPro" id="IPR008969">
    <property type="entry name" value="CarboxyPept-like_regulatory"/>
</dbReference>
<dbReference type="InterPro" id="IPR023997">
    <property type="entry name" value="TonB-dep_OMP_SusC/RagA_CS"/>
</dbReference>
<dbReference type="PROSITE" id="PS52016">
    <property type="entry name" value="TONB_DEPENDENT_REC_3"/>
    <property type="match status" value="1"/>
</dbReference>
<organism evidence="5 6">
    <name type="scientific">Bacteroides pyogenes DSM 20611 = JCM 6294</name>
    <dbReference type="NCBI Taxonomy" id="1121100"/>
    <lineage>
        <taxon>Bacteria</taxon>
        <taxon>Pseudomonadati</taxon>
        <taxon>Bacteroidota</taxon>
        <taxon>Bacteroidia</taxon>
        <taxon>Bacteroidales</taxon>
        <taxon>Bacteroidaceae</taxon>
        <taxon>Bacteroides</taxon>
    </lineage>
</organism>
<dbReference type="EMBL" id="BAIR01000019">
    <property type="protein sequence ID" value="GAE19203.1"/>
    <property type="molecule type" value="Genomic_DNA"/>
</dbReference>
<dbReference type="InterPro" id="IPR039426">
    <property type="entry name" value="TonB-dep_rcpt-like"/>
</dbReference>
<keyword evidence="2" id="KW-0813">Transport</keyword>
<feature type="chain" id="PRO_5004847639" evidence="3">
    <location>
        <begin position="17"/>
        <end position="311"/>
    </location>
</feature>
<dbReference type="InterPro" id="IPR037066">
    <property type="entry name" value="Plug_dom_sf"/>
</dbReference>
<keyword evidence="2" id="KW-0472">Membrane</keyword>
<reference evidence="6" key="1">
    <citation type="journal article" date="2014" name="Genome">
        <title>Draft Genome Sequences of Three Strains of Bacteroides pyogenes Isolated from a Cat and Swine.</title>
        <authorList>
            <person name="Sakamoto M."/>
            <person name="Oshima K."/>
            <person name="Suda W."/>
            <person name="Kitamura K."/>
            <person name="Iida T."/>
            <person name="Hattori M."/>
            <person name="Ohkuma M."/>
        </authorList>
    </citation>
    <scope>NUCLEOTIDE SEQUENCE [LARGE SCALE GENOMIC DNA]</scope>
    <source>
        <strain evidence="6">JCM 6294</strain>
    </source>
</reference>
<comment type="caution">
    <text evidence="5">The sequence shown here is derived from an EMBL/GenBank/DDBJ whole genome shotgun (WGS) entry which is preliminary data.</text>
</comment>
<dbReference type="InterPro" id="IPR012910">
    <property type="entry name" value="Plug_dom"/>
</dbReference>
<dbReference type="PANTHER" id="PTHR30069:SF29">
    <property type="entry name" value="HEMOGLOBIN AND HEMOGLOBIN-HAPTOGLOBIN-BINDING PROTEIN 1-RELATED"/>
    <property type="match status" value="1"/>
</dbReference>
<comment type="similarity">
    <text evidence="2">Belongs to the TonB-dependent receptor family.</text>
</comment>
<dbReference type="eggNOG" id="COG1629">
    <property type="taxonomic scope" value="Bacteria"/>
</dbReference>
<dbReference type="AlphaFoldDB" id="W4PIF1"/>
<evidence type="ECO:0000256" key="2">
    <source>
        <dbReference type="PROSITE-ProRule" id="PRU01360"/>
    </source>
</evidence>
<sequence length="311" mass="32730">MLLLACLFVGIGLVTAQTLKVTGVVISEEDGQPVVGASVLVKGTSQGTITDMNGNFTLPNVPSSAKTLQVSYIGMQTQEVGIKANLKIILKSAAQQIDEVMVVAYGTAKKSSFTGSAATVKADKIEQRQVSNITGAMSGIVAGVQVTSSNSGGQPGVASKLRIRGVGSMAAGNEPLYVIDGVPFDGDLSTLNPSDIESTTVLKDAASNALYGARGANGVVLLTTKKGKIGDAVITLDAKWGTNSRAVPNYDVLKNPATYLEKAYEAIYNSVFGTSKYPTVEAAHKRLMPYFRLIVAVDWDTKYILFRPESI</sequence>
<dbReference type="Gene3D" id="2.60.40.1120">
    <property type="entry name" value="Carboxypeptidase-like, regulatory domain"/>
    <property type="match status" value="1"/>
</dbReference>
<keyword evidence="1 3" id="KW-0732">Signal</keyword>
<evidence type="ECO:0000259" key="4">
    <source>
        <dbReference type="Pfam" id="PF07715"/>
    </source>
</evidence>
<evidence type="ECO:0000256" key="3">
    <source>
        <dbReference type="SAM" id="SignalP"/>
    </source>
</evidence>
<comment type="subcellular location">
    <subcellularLocation>
        <location evidence="2">Cell outer membrane</location>
        <topology evidence="2">Multi-pass membrane protein</topology>
    </subcellularLocation>
</comment>
<feature type="signal peptide" evidence="3">
    <location>
        <begin position="1"/>
        <end position="16"/>
    </location>
</feature>
<keyword evidence="2" id="KW-0812">Transmembrane</keyword>
<name>W4PIF1_9BACE</name>
<keyword evidence="2" id="KW-1134">Transmembrane beta strand</keyword>
<dbReference type="NCBIfam" id="TIGR04057">
    <property type="entry name" value="SusC_RagA_signa"/>
    <property type="match status" value="1"/>
</dbReference>
<evidence type="ECO:0000256" key="1">
    <source>
        <dbReference type="ARBA" id="ARBA00022729"/>
    </source>
</evidence>
<gene>
    <name evidence="5" type="ORF">JCM6294_2229</name>
</gene>
<dbReference type="Gene3D" id="2.170.130.10">
    <property type="entry name" value="TonB-dependent receptor, plug domain"/>
    <property type="match status" value="1"/>
</dbReference>
<dbReference type="Pfam" id="PF13715">
    <property type="entry name" value="CarbopepD_reg_2"/>
    <property type="match status" value="1"/>
</dbReference>
<proteinExistence type="inferred from homology"/>
<dbReference type="PANTHER" id="PTHR30069">
    <property type="entry name" value="TONB-DEPENDENT OUTER MEMBRANE RECEPTOR"/>
    <property type="match status" value="1"/>
</dbReference>
<dbReference type="GO" id="GO:0044718">
    <property type="term" value="P:siderophore transmembrane transport"/>
    <property type="evidence" value="ECO:0007669"/>
    <property type="project" value="TreeGrafter"/>
</dbReference>
<keyword evidence="2" id="KW-0998">Cell outer membrane</keyword>
<dbReference type="Proteomes" id="UP000018842">
    <property type="component" value="Unassembled WGS sequence"/>
</dbReference>
<keyword evidence="5" id="KW-0675">Receptor</keyword>
<dbReference type="GO" id="GO:0009279">
    <property type="term" value="C:cell outer membrane"/>
    <property type="evidence" value="ECO:0007669"/>
    <property type="project" value="UniProtKB-SubCell"/>
</dbReference>
<dbReference type="SUPFAM" id="SSF49464">
    <property type="entry name" value="Carboxypeptidase regulatory domain-like"/>
    <property type="match status" value="1"/>
</dbReference>
<dbReference type="GO" id="GO:0015344">
    <property type="term" value="F:siderophore uptake transmembrane transporter activity"/>
    <property type="evidence" value="ECO:0007669"/>
    <property type="project" value="TreeGrafter"/>
</dbReference>
<evidence type="ECO:0000313" key="5">
    <source>
        <dbReference type="EMBL" id="GAE19203.1"/>
    </source>
</evidence>
<evidence type="ECO:0000313" key="6">
    <source>
        <dbReference type="Proteomes" id="UP000018842"/>
    </source>
</evidence>
<protein>
    <submittedName>
        <fullName evidence="5">TonB-dependent receptor</fullName>
    </submittedName>
</protein>
<dbReference type="FunFam" id="2.60.40.1120:FF:000003">
    <property type="entry name" value="Outer membrane protein Omp121"/>
    <property type="match status" value="1"/>
</dbReference>